<feature type="transmembrane region" description="Helical" evidence="6">
    <location>
        <begin position="629"/>
        <end position="653"/>
    </location>
</feature>
<dbReference type="Gene3D" id="1.20.1640.10">
    <property type="entry name" value="Multidrug efflux transporter AcrB transmembrane domain"/>
    <property type="match status" value="2"/>
</dbReference>
<dbReference type="EMBL" id="LHYF01000012">
    <property type="protein sequence ID" value="KXB07052.1"/>
    <property type="molecule type" value="Genomic_DNA"/>
</dbReference>
<dbReference type="InterPro" id="IPR000731">
    <property type="entry name" value="SSD"/>
</dbReference>
<evidence type="ECO:0000256" key="1">
    <source>
        <dbReference type="ARBA" id="ARBA00004651"/>
    </source>
</evidence>
<keyword evidence="3 6" id="KW-0812">Transmembrane</keyword>
<gene>
    <name evidence="8" type="ORF">AKJ52_01055</name>
</gene>
<feature type="transmembrane region" description="Helical" evidence="6">
    <location>
        <begin position="701"/>
        <end position="721"/>
    </location>
</feature>
<evidence type="ECO:0000256" key="2">
    <source>
        <dbReference type="ARBA" id="ARBA00022475"/>
    </source>
</evidence>
<dbReference type="Proteomes" id="UP000070404">
    <property type="component" value="Unassembled WGS sequence"/>
</dbReference>
<evidence type="ECO:0000256" key="3">
    <source>
        <dbReference type="ARBA" id="ARBA00022692"/>
    </source>
</evidence>
<organism evidence="8 9">
    <name type="scientific">candidate division MSBL1 archaeon SCGC-AAA382C18</name>
    <dbReference type="NCBI Taxonomy" id="1698281"/>
    <lineage>
        <taxon>Archaea</taxon>
        <taxon>Methanobacteriati</taxon>
        <taxon>Methanobacteriota</taxon>
        <taxon>candidate division MSBL1</taxon>
    </lineage>
</organism>
<keyword evidence="9" id="KW-1185">Reference proteome</keyword>
<accession>A0A133VKT1</accession>
<comment type="caution">
    <text evidence="8">The sequence shown here is derived from an EMBL/GenBank/DDBJ whole genome shotgun (WGS) entry which is preliminary data.</text>
</comment>
<dbReference type="PANTHER" id="PTHR33406:SF13">
    <property type="entry name" value="MEMBRANE PROTEIN YDFJ"/>
    <property type="match status" value="1"/>
</dbReference>
<feature type="domain" description="SSD" evidence="7">
    <location>
        <begin position="626"/>
        <end position="755"/>
    </location>
</feature>
<dbReference type="AlphaFoldDB" id="A0A133VKT1"/>
<feature type="transmembrane region" description="Helical" evidence="6">
    <location>
        <begin position="308"/>
        <end position="331"/>
    </location>
</feature>
<feature type="transmembrane region" description="Helical" evidence="6">
    <location>
        <begin position="733"/>
        <end position="756"/>
    </location>
</feature>
<dbReference type="Pfam" id="PF03176">
    <property type="entry name" value="MMPL"/>
    <property type="match status" value="2"/>
</dbReference>
<keyword evidence="5 6" id="KW-0472">Membrane</keyword>
<evidence type="ECO:0000313" key="9">
    <source>
        <dbReference type="Proteomes" id="UP000070404"/>
    </source>
</evidence>
<keyword evidence="2" id="KW-1003">Cell membrane</keyword>
<sequence>MFDEIIESSEKRPYVIILIVVLISAGMVYGTSQIQTSTDMEDFLPKDMTSVKVTNIVENQTGGTINELILVKGNDLTSAESFRNIVEIHNSLENNPELENYTLRIQSYAKTVLKPEIDNYGSLTDAELEKRIKILLQNPKIKEYVSNFLSKNDNYTIITILVNSDLEYDKLVNKTGDLHQFTEKLDKNYENLTLKNGGSLSMEKETQGMMDRDNKILIPAAIIVVIIILYLAFRRISDTFLPFLVLLLGAFWMVGTMGLLGITFSMVYVALVPIILGVGIDYTIHMLNRFYEERGKGLSVDKSAVRSVRTVGVAVALTAITTIIGFISFGVSDMPPIRNFGLLAGAGVFYIFALSTTMLPAILVIRGNGEGRERDSSGGGGVEKIGKLLSKIEAWSENYRNIILSGVGIVTIVCIISSFGLTTTMSYDAFLPRDTESVRTMETIEKQFGVQGMDVYVMASGDIQSPKNLRLIDDLETSVKSDKRSDNLIGTPKSVLDLIKRSVPGGIPDDRDKVELVIQKLREQNPQEIKRLLFDHKVALIYFPIQAEGSDETDLGVQIIRDHVENFSEKTGENLSFSLEGDPAVGGAPSIISDILGSILPNMRNSIILAIVLVIIVLGLVFRSPWIGLIGSIPVILALFWEFGAIRALGWSFDVMNMMVSALAIGLGVDFSIHMTHRFVEEWNNNGKSPEKAMSIAVQNVGRALIAAASTTIGVFAILSLSRMPPISKFGQLAGLVIFFALVSALVVLPIVLLTYAKWKGKSEGQETK</sequence>
<feature type="transmembrane region" description="Helical" evidence="6">
    <location>
        <begin position="12"/>
        <end position="30"/>
    </location>
</feature>
<proteinExistence type="predicted"/>
<feature type="domain" description="SSD" evidence="7">
    <location>
        <begin position="254"/>
        <end position="365"/>
    </location>
</feature>
<feature type="transmembrane region" description="Helical" evidence="6">
    <location>
        <begin position="401"/>
        <end position="421"/>
    </location>
</feature>
<dbReference type="PROSITE" id="PS50156">
    <property type="entry name" value="SSD"/>
    <property type="match status" value="2"/>
</dbReference>
<evidence type="ECO:0000256" key="5">
    <source>
        <dbReference type="ARBA" id="ARBA00023136"/>
    </source>
</evidence>
<feature type="transmembrane region" description="Helical" evidence="6">
    <location>
        <begin position="216"/>
        <end position="233"/>
    </location>
</feature>
<reference evidence="8 9" key="1">
    <citation type="journal article" date="2016" name="Sci. Rep.">
        <title>Metabolic traits of an uncultured archaeal lineage -MSBL1- from brine pools of the Red Sea.</title>
        <authorList>
            <person name="Mwirichia R."/>
            <person name="Alam I."/>
            <person name="Rashid M."/>
            <person name="Vinu M."/>
            <person name="Ba-Alawi W."/>
            <person name="Anthony Kamau A."/>
            <person name="Kamanda Ngugi D."/>
            <person name="Goker M."/>
            <person name="Klenk H.P."/>
            <person name="Bajic V."/>
            <person name="Stingl U."/>
        </authorList>
    </citation>
    <scope>NUCLEOTIDE SEQUENCE [LARGE SCALE GENOMIC DNA]</scope>
    <source>
        <strain evidence="8">SCGC-AAA382C18</strain>
    </source>
</reference>
<evidence type="ECO:0000256" key="4">
    <source>
        <dbReference type="ARBA" id="ARBA00022989"/>
    </source>
</evidence>
<evidence type="ECO:0000259" key="7">
    <source>
        <dbReference type="PROSITE" id="PS50156"/>
    </source>
</evidence>
<feature type="transmembrane region" description="Helical" evidence="6">
    <location>
        <begin position="343"/>
        <end position="365"/>
    </location>
</feature>
<feature type="transmembrane region" description="Helical" evidence="6">
    <location>
        <begin position="603"/>
        <end position="622"/>
    </location>
</feature>
<evidence type="ECO:0000313" key="8">
    <source>
        <dbReference type="EMBL" id="KXB07052.1"/>
    </source>
</evidence>
<dbReference type="SUPFAM" id="SSF82866">
    <property type="entry name" value="Multidrug efflux transporter AcrB transmembrane domain"/>
    <property type="match status" value="2"/>
</dbReference>
<dbReference type="InterPro" id="IPR050545">
    <property type="entry name" value="Mycobact_MmpL"/>
</dbReference>
<dbReference type="PANTHER" id="PTHR33406">
    <property type="entry name" value="MEMBRANE PROTEIN MJ1562-RELATED"/>
    <property type="match status" value="1"/>
</dbReference>
<feature type="transmembrane region" description="Helical" evidence="6">
    <location>
        <begin position="240"/>
        <end position="260"/>
    </location>
</feature>
<evidence type="ECO:0000256" key="6">
    <source>
        <dbReference type="SAM" id="Phobius"/>
    </source>
</evidence>
<protein>
    <recommendedName>
        <fullName evidence="7">SSD domain-containing protein</fullName>
    </recommendedName>
</protein>
<dbReference type="GO" id="GO:0005886">
    <property type="term" value="C:plasma membrane"/>
    <property type="evidence" value="ECO:0007669"/>
    <property type="project" value="UniProtKB-SubCell"/>
</dbReference>
<keyword evidence="4 6" id="KW-1133">Transmembrane helix</keyword>
<dbReference type="InterPro" id="IPR004869">
    <property type="entry name" value="MMPL_dom"/>
</dbReference>
<name>A0A133VKT1_9EURY</name>
<comment type="subcellular location">
    <subcellularLocation>
        <location evidence="1">Cell membrane</location>
        <topology evidence="1">Multi-pass membrane protein</topology>
    </subcellularLocation>
</comment>
<feature type="transmembrane region" description="Helical" evidence="6">
    <location>
        <begin position="266"/>
        <end position="287"/>
    </location>
</feature>